<sequence length="129" mass="14024">MIISKVSMMADGAAAAPPPPPPPPPSPPPHIEEEEPALESDLRPAYGPSDAALYSPSTTVLHSEVSMIDILGGNLGPRPRRPRPRPRPRPRHTSRRRSLRWSRTCGPRTVLPTPRSTPPPPPSCTARCR</sequence>
<feature type="compositionally biased region" description="Basic residues" evidence="1">
    <location>
        <begin position="78"/>
        <end position="100"/>
    </location>
</feature>
<feature type="region of interest" description="Disordered" evidence="1">
    <location>
        <begin position="70"/>
        <end position="129"/>
    </location>
</feature>
<protein>
    <submittedName>
        <fullName evidence="2">Uncharacterized protein</fullName>
    </submittedName>
</protein>
<keyword evidence="3" id="KW-1185">Reference proteome</keyword>
<feature type="compositionally biased region" description="Pro residues" evidence="1">
    <location>
        <begin position="16"/>
        <end position="29"/>
    </location>
</feature>
<evidence type="ECO:0000313" key="2">
    <source>
        <dbReference type="EMBL" id="KAK7789925.1"/>
    </source>
</evidence>
<accession>A0AAN9VGE4</accession>
<dbReference type="Proteomes" id="UP001378592">
    <property type="component" value="Unassembled WGS sequence"/>
</dbReference>
<gene>
    <name evidence="2" type="ORF">R5R35_008584</name>
</gene>
<reference evidence="2 3" key="1">
    <citation type="submission" date="2024-03" db="EMBL/GenBank/DDBJ databases">
        <title>The genome assembly and annotation of the cricket Gryllus longicercus Weissman &amp; Gray.</title>
        <authorList>
            <person name="Szrajer S."/>
            <person name="Gray D."/>
            <person name="Ylla G."/>
        </authorList>
    </citation>
    <scope>NUCLEOTIDE SEQUENCE [LARGE SCALE GENOMIC DNA]</scope>
    <source>
        <strain evidence="2">DAG 2021-001</strain>
        <tissue evidence="2">Whole body minus gut</tissue>
    </source>
</reference>
<dbReference type="EMBL" id="JAZDUA010000691">
    <property type="protein sequence ID" value="KAK7789925.1"/>
    <property type="molecule type" value="Genomic_DNA"/>
</dbReference>
<name>A0AAN9VGE4_9ORTH</name>
<evidence type="ECO:0000256" key="1">
    <source>
        <dbReference type="SAM" id="MobiDB-lite"/>
    </source>
</evidence>
<feature type="region of interest" description="Disordered" evidence="1">
    <location>
        <begin position="1"/>
        <end position="52"/>
    </location>
</feature>
<evidence type="ECO:0000313" key="3">
    <source>
        <dbReference type="Proteomes" id="UP001378592"/>
    </source>
</evidence>
<comment type="caution">
    <text evidence="2">The sequence shown here is derived from an EMBL/GenBank/DDBJ whole genome shotgun (WGS) entry which is preliminary data.</text>
</comment>
<organism evidence="2 3">
    <name type="scientific">Gryllus longicercus</name>
    <dbReference type="NCBI Taxonomy" id="2509291"/>
    <lineage>
        <taxon>Eukaryota</taxon>
        <taxon>Metazoa</taxon>
        <taxon>Ecdysozoa</taxon>
        <taxon>Arthropoda</taxon>
        <taxon>Hexapoda</taxon>
        <taxon>Insecta</taxon>
        <taxon>Pterygota</taxon>
        <taxon>Neoptera</taxon>
        <taxon>Polyneoptera</taxon>
        <taxon>Orthoptera</taxon>
        <taxon>Ensifera</taxon>
        <taxon>Gryllidea</taxon>
        <taxon>Grylloidea</taxon>
        <taxon>Gryllidae</taxon>
        <taxon>Gryllinae</taxon>
        <taxon>Gryllus</taxon>
    </lineage>
</organism>
<proteinExistence type="predicted"/>
<feature type="compositionally biased region" description="Low complexity" evidence="1">
    <location>
        <begin position="101"/>
        <end position="114"/>
    </location>
</feature>
<dbReference type="AlphaFoldDB" id="A0AAN9VGE4"/>